<dbReference type="AlphaFoldDB" id="F1TA95"/>
<organism evidence="2 3">
    <name type="scientific">Ruminiclostridium papyrosolvens DSM 2782</name>
    <dbReference type="NCBI Taxonomy" id="588581"/>
    <lineage>
        <taxon>Bacteria</taxon>
        <taxon>Bacillati</taxon>
        <taxon>Bacillota</taxon>
        <taxon>Clostridia</taxon>
        <taxon>Eubacteriales</taxon>
        <taxon>Oscillospiraceae</taxon>
        <taxon>Ruminiclostridium</taxon>
    </lineage>
</organism>
<accession>F1TA95</accession>
<proteinExistence type="predicted"/>
<reference evidence="2" key="1">
    <citation type="submission" date="2009-07" db="EMBL/GenBank/DDBJ databases">
        <authorList>
            <consortium name="US DOE Joint Genome Institute (JGI-PGF)"/>
            <person name="Lucas S."/>
            <person name="Copeland A."/>
            <person name="Lapidus A."/>
            <person name="Glavina del Rio T."/>
            <person name="Tice H."/>
            <person name="Bruce D."/>
            <person name="Goodwin L."/>
            <person name="Pitluck S."/>
            <person name="Larimer F."/>
            <person name="Land M.L."/>
            <person name="Mouttaki H."/>
            <person name="He Z."/>
            <person name="Zhou J."/>
            <person name="Hemme C.L."/>
        </authorList>
    </citation>
    <scope>NUCLEOTIDE SEQUENCE [LARGE SCALE GENOMIC DNA]</scope>
    <source>
        <strain evidence="2">DSM 2782</strain>
    </source>
</reference>
<dbReference type="STRING" id="588581.Cpap_3261"/>
<name>F1TA95_9FIRM</name>
<dbReference type="Pfam" id="PF00550">
    <property type="entry name" value="PP-binding"/>
    <property type="match status" value="1"/>
</dbReference>
<dbReference type="EMBL" id="ACXX02000003">
    <property type="protein sequence ID" value="EGD48837.1"/>
    <property type="molecule type" value="Genomic_DNA"/>
</dbReference>
<dbReference type="RefSeq" id="WP_004618155.1">
    <property type="nucleotide sequence ID" value="NZ_ACXX02000003.1"/>
</dbReference>
<dbReference type="Proteomes" id="UP000003860">
    <property type="component" value="Unassembled WGS sequence"/>
</dbReference>
<reference evidence="2" key="2">
    <citation type="submission" date="2011-01" db="EMBL/GenBank/DDBJ databases">
        <title>The Non-contiguous Finished genome of Clostridium papyrosolvens.</title>
        <authorList>
            <person name="Lucas S."/>
            <person name="Copeland A."/>
            <person name="Lapidus A."/>
            <person name="Cheng J.-F."/>
            <person name="Goodwin L."/>
            <person name="Pitluck S."/>
            <person name="Misra M."/>
            <person name="Chertkov O."/>
            <person name="Detter J.C."/>
            <person name="Han C."/>
            <person name="Tapia R."/>
            <person name="Land M."/>
            <person name="Hauser L."/>
            <person name="Kyrpides N."/>
            <person name="Ivanova N."/>
            <person name="Pagani I."/>
            <person name="Mouttaki H."/>
            <person name="He Z."/>
            <person name="Zhou J."/>
            <person name="Hemme C.L."/>
            <person name="Woyke T."/>
        </authorList>
    </citation>
    <scope>NUCLEOTIDE SEQUENCE [LARGE SCALE GENOMIC DNA]</scope>
    <source>
        <strain evidence="2">DSM 2782</strain>
    </source>
</reference>
<dbReference type="InterPro" id="IPR036736">
    <property type="entry name" value="ACP-like_sf"/>
</dbReference>
<gene>
    <name evidence="2" type="ORF">Cpap_3261</name>
</gene>
<dbReference type="InterPro" id="IPR009081">
    <property type="entry name" value="PP-bd_ACP"/>
</dbReference>
<dbReference type="PROSITE" id="PS50075">
    <property type="entry name" value="CARRIER"/>
    <property type="match status" value="1"/>
</dbReference>
<feature type="domain" description="Carrier" evidence="1">
    <location>
        <begin position="1"/>
        <end position="73"/>
    </location>
</feature>
<dbReference type="SUPFAM" id="SSF47336">
    <property type="entry name" value="ACP-like"/>
    <property type="match status" value="1"/>
</dbReference>
<evidence type="ECO:0000313" key="2">
    <source>
        <dbReference type="EMBL" id="EGD48837.1"/>
    </source>
</evidence>
<dbReference type="Gene3D" id="1.10.1200.10">
    <property type="entry name" value="ACP-like"/>
    <property type="match status" value="1"/>
</dbReference>
<protein>
    <recommendedName>
        <fullName evidence="1">Carrier domain-containing protein</fullName>
    </recommendedName>
</protein>
<evidence type="ECO:0000259" key="1">
    <source>
        <dbReference type="PROSITE" id="PS50075"/>
    </source>
</evidence>
<dbReference type="OrthoDB" id="9812291at2"/>
<sequence length="76" mass="8694">MEKLLEILNTLNANIDYMTETRLIDDGYLDSLLILALVGELENSFEIEITPVDLIPANFNSAEAIWNLIQRLQEEN</sequence>
<dbReference type="eggNOG" id="COG0236">
    <property type="taxonomic scope" value="Bacteria"/>
</dbReference>
<comment type="caution">
    <text evidence="2">The sequence shown here is derived from an EMBL/GenBank/DDBJ whole genome shotgun (WGS) entry which is preliminary data.</text>
</comment>
<evidence type="ECO:0000313" key="3">
    <source>
        <dbReference type="Proteomes" id="UP000003860"/>
    </source>
</evidence>
<keyword evidence="3" id="KW-1185">Reference proteome</keyword>